<dbReference type="NCBIfam" id="NF006839">
    <property type="entry name" value="PRK09357.1-4"/>
    <property type="match status" value="1"/>
</dbReference>
<feature type="binding site" evidence="6">
    <location>
        <begin position="79"/>
        <end position="81"/>
    </location>
    <ligand>
        <name>substrate</name>
    </ligand>
</feature>
<evidence type="ECO:0000256" key="4">
    <source>
        <dbReference type="ARBA" id="ARBA00022801"/>
    </source>
</evidence>
<dbReference type="GO" id="GO:0004151">
    <property type="term" value="F:dihydroorotase activity"/>
    <property type="evidence" value="ECO:0007669"/>
    <property type="project" value="UniProtKB-UniRule"/>
</dbReference>
<dbReference type="EC" id="3.5.2.3" evidence="6"/>
<dbReference type="InterPro" id="IPR011059">
    <property type="entry name" value="Metal-dep_hydrolase_composite"/>
</dbReference>
<feature type="active site" evidence="6">
    <location>
        <position position="321"/>
    </location>
</feature>
<dbReference type="GO" id="GO:0044205">
    <property type="term" value="P:'de novo' UMP biosynthetic process"/>
    <property type="evidence" value="ECO:0007669"/>
    <property type="project" value="UniProtKB-UniRule"/>
</dbReference>
<comment type="caution">
    <text evidence="6">Lacks conserved residue(s) required for the propagation of feature annotation.</text>
</comment>
<feature type="binding site" evidence="6">
    <location>
        <position position="168"/>
    </location>
    <ligand>
        <name>Zn(2+)</name>
        <dbReference type="ChEBI" id="CHEBI:29105"/>
        <label>1</label>
    </ligand>
</feature>
<keyword evidence="6" id="KW-0862">Zinc</keyword>
<comment type="caution">
    <text evidence="8">The sequence shown here is derived from an EMBL/GenBank/DDBJ whole genome shotgun (WGS) entry which is preliminary data.</text>
</comment>
<dbReference type="EMBL" id="DXEU01000060">
    <property type="protein sequence ID" value="HIX51854.1"/>
    <property type="molecule type" value="Genomic_DNA"/>
</dbReference>
<comment type="pathway">
    <text evidence="6">Pyrimidine metabolism; UMP biosynthesis via de novo pathway; (S)-dihydroorotate from bicarbonate: step 3/3.</text>
</comment>
<dbReference type="InterPro" id="IPR024403">
    <property type="entry name" value="DHOase_cat"/>
</dbReference>
<dbReference type="InterPro" id="IPR050138">
    <property type="entry name" value="DHOase/Allantoinase_Hydrolase"/>
</dbReference>
<dbReference type="GO" id="GO:0008270">
    <property type="term" value="F:zinc ion binding"/>
    <property type="evidence" value="ECO:0007669"/>
    <property type="project" value="UniProtKB-UniRule"/>
</dbReference>
<feature type="domain" description="Dihydroorotase catalytic" evidence="7">
    <location>
        <begin position="69"/>
        <end position="252"/>
    </location>
</feature>
<dbReference type="InterPro" id="IPR004722">
    <property type="entry name" value="DHOase"/>
</dbReference>
<accession>A0A9D1W3E8</accession>
<dbReference type="PANTHER" id="PTHR43668:SF2">
    <property type="entry name" value="ALLANTOINASE"/>
    <property type="match status" value="1"/>
</dbReference>
<dbReference type="Pfam" id="PF12890">
    <property type="entry name" value="DHOase"/>
    <property type="match status" value="1"/>
</dbReference>
<dbReference type="Gene3D" id="2.30.40.10">
    <property type="entry name" value="Urease, subunit C, domain 1"/>
    <property type="match status" value="1"/>
</dbReference>
<dbReference type="PROSITE" id="PS00483">
    <property type="entry name" value="DIHYDROOROTASE_2"/>
    <property type="match status" value="1"/>
</dbReference>
<gene>
    <name evidence="6" type="primary">pyrC</name>
    <name evidence="8" type="ORF">IAA28_03480</name>
</gene>
<dbReference type="Proteomes" id="UP000886780">
    <property type="component" value="Unassembled WGS sequence"/>
</dbReference>
<evidence type="ECO:0000256" key="2">
    <source>
        <dbReference type="ARBA" id="ARBA00010286"/>
    </source>
</evidence>
<evidence type="ECO:0000256" key="6">
    <source>
        <dbReference type="HAMAP-Rule" id="MF_00220"/>
    </source>
</evidence>
<evidence type="ECO:0000313" key="9">
    <source>
        <dbReference type="Proteomes" id="UP000886780"/>
    </source>
</evidence>
<dbReference type="SUPFAM" id="SSF51338">
    <property type="entry name" value="Composite domain of metallo-dependent hydrolases"/>
    <property type="match status" value="1"/>
</dbReference>
<feature type="binding site" evidence="6">
    <location>
        <position position="321"/>
    </location>
    <ligand>
        <name>Zn(2+)</name>
        <dbReference type="ChEBI" id="CHEBI:29105"/>
        <label>1</label>
    </ligand>
</feature>
<dbReference type="GO" id="GO:0004038">
    <property type="term" value="F:allantoinase activity"/>
    <property type="evidence" value="ECO:0007669"/>
    <property type="project" value="TreeGrafter"/>
</dbReference>
<feature type="binding site" evidence="6">
    <location>
        <position position="79"/>
    </location>
    <ligand>
        <name>Zn(2+)</name>
        <dbReference type="ChEBI" id="CHEBI:29105"/>
        <label>1</label>
    </ligand>
</feature>
<evidence type="ECO:0000313" key="8">
    <source>
        <dbReference type="EMBL" id="HIX51854.1"/>
    </source>
</evidence>
<dbReference type="NCBIfam" id="TIGR00857">
    <property type="entry name" value="pyrC_multi"/>
    <property type="match status" value="1"/>
</dbReference>
<dbReference type="SUPFAM" id="SSF51556">
    <property type="entry name" value="Metallo-dependent hydrolases"/>
    <property type="match status" value="1"/>
</dbReference>
<dbReference type="InterPro" id="IPR032466">
    <property type="entry name" value="Metal_Hydrolase"/>
</dbReference>
<dbReference type="InterPro" id="IPR002195">
    <property type="entry name" value="Dihydroorotase_CS"/>
</dbReference>
<feature type="binding site" evidence="6">
    <location>
        <position position="111"/>
    </location>
    <ligand>
        <name>substrate</name>
    </ligand>
</feature>
<comment type="function">
    <text evidence="1 6">Catalyzes the reversible cyclization of carbamoyl aspartate to dihydroorotate.</text>
</comment>
<evidence type="ECO:0000256" key="3">
    <source>
        <dbReference type="ARBA" id="ARBA00022723"/>
    </source>
</evidence>
<dbReference type="PANTHER" id="PTHR43668">
    <property type="entry name" value="ALLANTOINASE"/>
    <property type="match status" value="1"/>
</dbReference>
<name>A0A9D1W3E8_9FIRM</name>
<dbReference type="CDD" id="cd01317">
    <property type="entry name" value="DHOase_IIa"/>
    <property type="match status" value="1"/>
</dbReference>
<proteinExistence type="inferred from homology"/>
<dbReference type="Gene3D" id="3.20.20.140">
    <property type="entry name" value="Metal-dependent hydrolases"/>
    <property type="match status" value="1"/>
</dbReference>
<comment type="similarity">
    <text evidence="2 6">Belongs to the metallo-dependent hydrolases superfamily. DHOase family. Class I DHOase subfamily.</text>
</comment>
<dbReference type="GO" id="GO:0006145">
    <property type="term" value="P:purine nucleobase catabolic process"/>
    <property type="evidence" value="ECO:0007669"/>
    <property type="project" value="TreeGrafter"/>
</dbReference>
<feature type="binding site" evidence="6">
    <location>
        <position position="195"/>
    </location>
    <ligand>
        <name>Zn(2+)</name>
        <dbReference type="ChEBI" id="CHEBI:29105"/>
        <label>2</label>
    </ligand>
</feature>
<feature type="binding site" evidence="6">
    <location>
        <position position="294"/>
    </location>
    <ligand>
        <name>substrate</name>
    </ligand>
</feature>
<keyword evidence="4 6" id="KW-0378">Hydrolase</keyword>
<dbReference type="GO" id="GO:0005737">
    <property type="term" value="C:cytoplasm"/>
    <property type="evidence" value="ECO:0007669"/>
    <property type="project" value="TreeGrafter"/>
</dbReference>
<keyword evidence="3 6" id="KW-0479">Metal-binding</keyword>
<comment type="cofactor">
    <cofactor evidence="6">
        <name>Zn(2+)</name>
        <dbReference type="ChEBI" id="CHEBI:29105"/>
    </cofactor>
    <text evidence="6">Binds 2 Zn(2+) ions per subunit.</text>
</comment>
<reference evidence="8" key="2">
    <citation type="submission" date="2021-04" db="EMBL/GenBank/DDBJ databases">
        <authorList>
            <person name="Gilroy R."/>
        </authorList>
    </citation>
    <scope>NUCLEOTIDE SEQUENCE</scope>
    <source>
        <strain evidence="8">ChiGjej4B4-12881</strain>
    </source>
</reference>
<reference evidence="8" key="1">
    <citation type="journal article" date="2021" name="PeerJ">
        <title>Extensive microbial diversity within the chicken gut microbiome revealed by metagenomics and culture.</title>
        <authorList>
            <person name="Gilroy R."/>
            <person name="Ravi A."/>
            <person name="Getino M."/>
            <person name="Pursley I."/>
            <person name="Horton D.L."/>
            <person name="Alikhan N.F."/>
            <person name="Baker D."/>
            <person name="Gharbi K."/>
            <person name="Hall N."/>
            <person name="Watson M."/>
            <person name="Adriaenssens E.M."/>
            <person name="Foster-Nyarko E."/>
            <person name="Jarju S."/>
            <person name="Secka A."/>
            <person name="Antonio M."/>
            <person name="Oren A."/>
            <person name="Chaudhuri R.R."/>
            <person name="La Ragione R."/>
            <person name="Hildebrand F."/>
            <person name="Pallen M.J."/>
        </authorList>
    </citation>
    <scope>NUCLEOTIDE SEQUENCE</scope>
    <source>
        <strain evidence="8">ChiGjej4B4-12881</strain>
    </source>
</reference>
<dbReference type="AlphaFoldDB" id="A0A9D1W3E8"/>
<feature type="binding site" evidence="6">
    <location>
        <position position="325"/>
    </location>
    <ligand>
        <name>substrate</name>
    </ligand>
</feature>
<protein>
    <recommendedName>
        <fullName evidence="6">Dihydroorotase</fullName>
        <shortName evidence="6">DHOase</shortName>
        <ecNumber evidence="6">3.5.2.3</ecNumber>
    </recommendedName>
</protein>
<organism evidence="8 9">
    <name type="scientific">Candidatus Lachnoclostridium stercoripullorum</name>
    <dbReference type="NCBI Taxonomy" id="2838635"/>
    <lineage>
        <taxon>Bacteria</taxon>
        <taxon>Bacillati</taxon>
        <taxon>Bacillota</taxon>
        <taxon>Clostridia</taxon>
        <taxon>Lachnospirales</taxon>
        <taxon>Lachnospiraceae</taxon>
    </lineage>
</organism>
<feature type="binding site" evidence="6">
    <location>
        <position position="248"/>
    </location>
    <ligand>
        <name>Zn(2+)</name>
        <dbReference type="ChEBI" id="CHEBI:29105"/>
        <label>2</label>
    </ligand>
</feature>
<feature type="binding site" evidence="6">
    <location>
        <position position="77"/>
    </location>
    <ligand>
        <name>Zn(2+)</name>
        <dbReference type="ChEBI" id="CHEBI:29105"/>
        <label>1</label>
    </ligand>
</feature>
<sequence length="443" mass="47253">MILIKGCKAVDPKTGTERIADVLVRDGKIAMIKKRIEVDGGKGADGGEAREGADPQEKLRVIRGAGLTLAPGLIDVHVHFRDPGLTYKEDIQTGAAAAKKGGYTTVVTMANTKPAVDSPETVKYVLEEGEKTGIHVLPAAAVTVGLKGEQLTDMDALLEAGAVGFTDDGIPLMNGQLVMEAMEKAAALDVPLSFHEEDPSFIRNNGINRGAVSEKLGIYGSPAVAEDSLVARDCMIALHTGAAVNIQHISSARSVAMVRAAKKMGADIWAEVTPHHFTLTEEAVLEYGTLAKMNPPLRTEADRRALIEGLKDGTIDIIATDHAPHSAEEKAKPLTEAPSGIIGLETALALGITELVRTGELTIAQLMEKMSFNPACLYRLEKGWLTEGEDADLVLFDENEEWTAGDYASKASNCPFTGWKLYGKVKYTICGGEIVYEDTSAAD</sequence>
<dbReference type="PROSITE" id="PS00482">
    <property type="entry name" value="DIHYDROOROTASE_1"/>
    <property type="match status" value="1"/>
</dbReference>
<dbReference type="HAMAP" id="MF_00220_B">
    <property type="entry name" value="PyrC_classI_B"/>
    <property type="match status" value="1"/>
</dbReference>
<keyword evidence="5 6" id="KW-0665">Pyrimidine biosynthesis</keyword>
<evidence type="ECO:0000259" key="7">
    <source>
        <dbReference type="Pfam" id="PF12890"/>
    </source>
</evidence>
<feature type="binding site" evidence="6">
    <location>
        <position position="168"/>
    </location>
    <ligand>
        <name>Zn(2+)</name>
        <dbReference type="ChEBI" id="CHEBI:29105"/>
        <label>2</label>
    </ligand>
</feature>
<evidence type="ECO:0000256" key="5">
    <source>
        <dbReference type="ARBA" id="ARBA00022975"/>
    </source>
</evidence>
<comment type="catalytic activity">
    <reaction evidence="6">
        <text>(S)-dihydroorotate + H2O = N-carbamoyl-L-aspartate + H(+)</text>
        <dbReference type="Rhea" id="RHEA:24296"/>
        <dbReference type="ChEBI" id="CHEBI:15377"/>
        <dbReference type="ChEBI" id="CHEBI:15378"/>
        <dbReference type="ChEBI" id="CHEBI:30864"/>
        <dbReference type="ChEBI" id="CHEBI:32814"/>
        <dbReference type="EC" id="3.5.2.3"/>
    </reaction>
</comment>
<evidence type="ECO:0000256" key="1">
    <source>
        <dbReference type="ARBA" id="ARBA00002368"/>
    </source>
</evidence>